<gene>
    <name evidence="3" type="ordered locus">COPRO5265_0157</name>
</gene>
<sequence length="280" mass="30712">MEKSWQALLGGVLFYSVSSLLVKATTSPPVTIAFYRVFIATLVVTPFWVGDFFRWWKRNFSFPLIVATFGLTLDFVLWFYSLRFTTVAHATFIVNMAPLWVGMMSSVFLREPMNIKGWLGIVLGVSGAAVMTLQPSAMQIHAGDLMALGASFGLALYITMTRMSSRNIDSSSVLTYSIFFFTCIWLAFAAVLLDQGFVIKGQDFPFVLALALGPQLGGNTLINYALRSLPASTVSVALLGEPVIATVFSYFLFSEPLSWHVVVGGALICLALYATSINTK</sequence>
<reference evidence="3 4" key="2">
    <citation type="journal article" date="2014" name="Genome Announc.">
        <title>Complete Genome Sequence of Coprothermobacter proteolyticus DSM 5265.</title>
        <authorList>
            <person name="Alexiev A."/>
            <person name="Coil D.A."/>
            <person name="Badger J.H."/>
            <person name="Enticknap J."/>
            <person name="Ward N."/>
            <person name="Robb F.T."/>
            <person name="Eisen J.A."/>
        </authorList>
    </citation>
    <scope>NUCLEOTIDE SEQUENCE [LARGE SCALE GENOMIC DNA]</scope>
    <source>
        <strain evidence="4">ATCC 35245 / DSM 5265 / OCM 4 / BT</strain>
    </source>
</reference>
<keyword evidence="1" id="KW-1133">Transmembrane helix</keyword>
<evidence type="ECO:0000313" key="4">
    <source>
        <dbReference type="Proteomes" id="UP000001732"/>
    </source>
</evidence>
<feature type="transmembrane region" description="Helical" evidence="1">
    <location>
        <begin position="173"/>
        <end position="192"/>
    </location>
</feature>
<feature type="domain" description="EamA" evidence="2">
    <location>
        <begin position="142"/>
        <end position="276"/>
    </location>
</feature>
<dbReference type="Gene3D" id="1.10.3730.20">
    <property type="match status" value="2"/>
</dbReference>
<dbReference type="STRING" id="309798.COPRO5265_0157"/>
<feature type="transmembrane region" description="Helical" evidence="1">
    <location>
        <begin position="233"/>
        <end position="253"/>
    </location>
</feature>
<dbReference type="InterPro" id="IPR000620">
    <property type="entry name" value="EamA_dom"/>
</dbReference>
<feature type="transmembrane region" description="Helical" evidence="1">
    <location>
        <begin position="204"/>
        <end position="226"/>
    </location>
</feature>
<accession>B5Y6Y0</accession>
<dbReference type="SUPFAM" id="SSF103481">
    <property type="entry name" value="Multidrug resistance efflux transporter EmrE"/>
    <property type="match status" value="2"/>
</dbReference>
<keyword evidence="1" id="KW-0472">Membrane</keyword>
<dbReference type="PANTHER" id="PTHR22911:SF76">
    <property type="entry name" value="EAMA DOMAIN-CONTAINING PROTEIN"/>
    <property type="match status" value="1"/>
</dbReference>
<dbReference type="OrthoDB" id="9790852at2"/>
<dbReference type="eggNOG" id="COG0697">
    <property type="taxonomic scope" value="Bacteria"/>
</dbReference>
<feature type="transmembrane region" description="Helical" evidence="1">
    <location>
        <begin position="87"/>
        <end position="109"/>
    </location>
</feature>
<dbReference type="PANTHER" id="PTHR22911">
    <property type="entry name" value="ACYL-MALONYL CONDENSING ENZYME-RELATED"/>
    <property type="match status" value="1"/>
</dbReference>
<feature type="transmembrane region" description="Helical" evidence="1">
    <location>
        <begin position="60"/>
        <end position="81"/>
    </location>
</feature>
<keyword evidence="1" id="KW-0812">Transmembrane</keyword>
<dbReference type="AlphaFoldDB" id="B5Y6Y0"/>
<protein>
    <submittedName>
        <fullName evidence="3">Hypothetical conserved protein</fullName>
    </submittedName>
</protein>
<reference evidence="4" key="1">
    <citation type="submission" date="2008-08" db="EMBL/GenBank/DDBJ databases">
        <title>The complete genome sequence of Coprothermobacter proteolyticus strain ATCC 5245 / DSM 5265 / BT.</title>
        <authorList>
            <person name="Dodson R.J."/>
            <person name="Durkin A.S."/>
            <person name="Wu M."/>
            <person name="Eisen J."/>
            <person name="Sutton G."/>
        </authorList>
    </citation>
    <scope>NUCLEOTIDE SEQUENCE [LARGE SCALE GENOMIC DNA]</scope>
    <source>
        <strain evidence="4">ATCC 35245 / DSM 5265 / OCM 4 / BT</strain>
    </source>
</reference>
<organism evidence="3 4">
    <name type="scientific">Coprothermobacter proteolyticus (strain ATCC 35245 / DSM 5265 / OCM 4 / BT)</name>
    <dbReference type="NCBI Taxonomy" id="309798"/>
    <lineage>
        <taxon>Bacteria</taxon>
        <taxon>Pseudomonadati</taxon>
        <taxon>Coprothermobacterota</taxon>
        <taxon>Coprothermobacteria</taxon>
        <taxon>Coprothermobacterales</taxon>
        <taxon>Coprothermobacteraceae</taxon>
        <taxon>Coprothermobacter</taxon>
    </lineage>
</organism>
<evidence type="ECO:0000313" key="3">
    <source>
        <dbReference type="EMBL" id="ACI17994.1"/>
    </source>
</evidence>
<dbReference type="KEGG" id="cpo:COPRO5265_0157"/>
<proteinExistence type="predicted"/>
<dbReference type="GO" id="GO:0016020">
    <property type="term" value="C:membrane"/>
    <property type="evidence" value="ECO:0007669"/>
    <property type="project" value="InterPro"/>
</dbReference>
<name>B5Y6Y0_COPPD</name>
<evidence type="ECO:0000256" key="1">
    <source>
        <dbReference type="SAM" id="Phobius"/>
    </source>
</evidence>
<dbReference type="Proteomes" id="UP000001732">
    <property type="component" value="Chromosome"/>
</dbReference>
<feature type="domain" description="EamA" evidence="2">
    <location>
        <begin position="8"/>
        <end position="132"/>
    </location>
</feature>
<feature type="transmembrane region" description="Helical" evidence="1">
    <location>
        <begin position="140"/>
        <end position="161"/>
    </location>
</feature>
<keyword evidence="4" id="KW-1185">Reference proteome</keyword>
<feature type="transmembrane region" description="Helical" evidence="1">
    <location>
        <begin position="259"/>
        <end position="277"/>
    </location>
</feature>
<dbReference type="HOGENOM" id="CLU_032828_0_2_9"/>
<feature type="transmembrane region" description="Helical" evidence="1">
    <location>
        <begin position="34"/>
        <end position="53"/>
    </location>
</feature>
<dbReference type="EMBL" id="CP001145">
    <property type="protein sequence ID" value="ACI17994.1"/>
    <property type="molecule type" value="Genomic_DNA"/>
</dbReference>
<feature type="transmembrane region" description="Helical" evidence="1">
    <location>
        <begin position="116"/>
        <end position="134"/>
    </location>
</feature>
<evidence type="ECO:0000259" key="2">
    <source>
        <dbReference type="Pfam" id="PF00892"/>
    </source>
</evidence>
<dbReference type="Pfam" id="PF00892">
    <property type="entry name" value="EamA"/>
    <property type="match status" value="2"/>
</dbReference>
<dbReference type="RefSeq" id="WP_012544645.1">
    <property type="nucleotide sequence ID" value="NC_011295.1"/>
</dbReference>
<dbReference type="InterPro" id="IPR037185">
    <property type="entry name" value="EmrE-like"/>
</dbReference>